<reference evidence="1 2" key="1">
    <citation type="submission" date="2020-01" db="EMBL/GenBank/DDBJ databases">
        <title>Identification and distribution of gene clusters putatively required for synthesis of sphingolipid metabolism inhibitors in phylogenetically diverse species of the filamentous fungus Fusarium.</title>
        <authorList>
            <person name="Kim H.-S."/>
            <person name="Busman M."/>
            <person name="Brown D.W."/>
            <person name="Divon H."/>
            <person name="Uhlig S."/>
            <person name="Proctor R.H."/>
        </authorList>
    </citation>
    <scope>NUCLEOTIDE SEQUENCE [LARGE SCALE GENOMIC DNA]</scope>
    <source>
        <strain evidence="1 2">NRRL 13308</strain>
    </source>
</reference>
<comment type="caution">
    <text evidence="1">The sequence shown here is derived from an EMBL/GenBank/DDBJ whole genome shotgun (WGS) entry which is preliminary data.</text>
</comment>
<name>A0A8H4K5I4_9HYPO</name>
<dbReference type="OrthoDB" id="5014882at2759"/>
<dbReference type="EMBL" id="JAADJF010000036">
    <property type="protein sequence ID" value="KAF4442899.1"/>
    <property type="molecule type" value="Genomic_DNA"/>
</dbReference>
<gene>
    <name evidence="1" type="ORF">FACUT_1722</name>
</gene>
<keyword evidence="2" id="KW-1185">Reference proteome</keyword>
<dbReference type="Proteomes" id="UP000536711">
    <property type="component" value="Unassembled WGS sequence"/>
</dbReference>
<accession>A0A8H4K5I4</accession>
<evidence type="ECO:0000313" key="2">
    <source>
        <dbReference type="Proteomes" id="UP000536711"/>
    </source>
</evidence>
<proteinExistence type="predicted"/>
<protein>
    <submittedName>
        <fullName evidence="1">Uncharacterized protein</fullName>
    </submittedName>
</protein>
<sequence length="146" mass="17582">MPEYTTDHIRYWGDEWVDSWSEGHWDWENIARCTLKYLKLYTNFDVCSGLSESDSYRYRTERIFGVEWTPHEADGATNYVVSCGFSERAWLESEWARDRLEKFKEPYWSNELIVEGFFRCGCISSTLFKMLPWIDSVERRWDRIVG</sequence>
<dbReference type="AlphaFoldDB" id="A0A8H4K5I4"/>
<evidence type="ECO:0000313" key="1">
    <source>
        <dbReference type="EMBL" id="KAF4442899.1"/>
    </source>
</evidence>
<organism evidence="1 2">
    <name type="scientific">Fusarium acutatum</name>
    <dbReference type="NCBI Taxonomy" id="78861"/>
    <lineage>
        <taxon>Eukaryota</taxon>
        <taxon>Fungi</taxon>
        <taxon>Dikarya</taxon>
        <taxon>Ascomycota</taxon>
        <taxon>Pezizomycotina</taxon>
        <taxon>Sordariomycetes</taxon>
        <taxon>Hypocreomycetidae</taxon>
        <taxon>Hypocreales</taxon>
        <taxon>Nectriaceae</taxon>
        <taxon>Fusarium</taxon>
        <taxon>Fusarium fujikuroi species complex</taxon>
    </lineage>
</organism>